<comment type="caution">
    <text evidence="1">The sequence shown here is derived from an EMBL/GenBank/DDBJ whole genome shotgun (WGS) entry which is preliminary data.</text>
</comment>
<evidence type="ECO:0000313" key="1">
    <source>
        <dbReference type="EMBL" id="KAG4412523.1"/>
    </source>
</evidence>
<gene>
    <name evidence="1" type="ORF">IFR04_014334</name>
</gene>
<proteinExistence type="predicted"/>
<protein>
    <submittedName>
        <fullName evidence="1">Uncharacterized protein</fullName>
    </submittedName>
</protein>
<dbReference type="Proteomes" id="UP000664132">
    <property type="component" value="Unassembled WGS sequence"/>
</dbReference>
<organism evidence="1 2">
    <name type="scientific">Cadophora malorum</name>
    <dbReference type="NCBI Taxonomy" id="108018"/>
    <lineage>
        <taxon>Eukaryota</taxon>
        <taxon>Fungi</taxon>
        <taxon>Dikarya</taxon>
        <taxon>Ascomycota</taxon>
        <taxon>Pezizomycotina</taxon>
        <taxon>Leotiomycetes</taxon>
        <taxon>Helotiales</taxon>
        <taxon>Ploettnerulaceae</taxon>
        <taxon>Cadophora</taxon>
    </lineage>
</organism>
<evidence type="ECO:0000313" key="2">
    <source>
        <dbReference type="Proteomes" id="UP000664132"/>
    </source>
</evidence>
<sequence length="143" mass="15709">MASSLLDGTPFAGMEHKFNLIIVQDEDSNITMTKGPRDPPIPGRITYADGLEPEETASGKRLIVREDVKKGGLICLQQATSQYQVKFLACGNCKTPYYCSKPSNAKRRPGRTITSSSETLAKMRIVGGGFVAKKKTRFLVRLL</sequence>
<reference evidence="1" key="1">
    <citation type="submission" date="2021-02" db="EMBL/GenBank/DDBJ databases">
        <title>Genome sequence Cadophora malorum strain M34.</title>
        <authorList>
            <person name="Stefanovic E."/>
            <person name="Vu D."/>
            <person name="Scully C."/>
            <person name="Dijksterhuis J."/>
            <person name="Roader J."/>
            <person name="Houbraken J."/>
        </authorList>
    </citation>
    <scope>NUCLEOTIDE SEQUENCE</scope>
    <source>
        <strain evidence="1">M34</strain>
    </source>
</reference>
<dbReference type="EMBL" id="JAFJYH010000371">
    <property type="protein sequence ID" value="KAG4412523.1"/>
    <property type="molecule type" value="Genomic_DNA"/>
</dbReference>
<keyword evidence="2" id="KW-1185">Reference proteome</keyword>
<accession>A0A8H7T510</accession>
<name>A0A8H7T510_9HELO</name>
<dbReference type="AlphaFoldDB" id="A0A8H7T510"/>